<name>G1WAA8_9BACT</name>
<dbReference type="GeneID" id="95425458"/>
<comment type="caution">
    <text evidence="3">The sequence shown here is derived from an EMBL/GenBank/DDBJ whole genome shotgun (WGS) entry which is preliminary data.</text>
</comment>
<accession>G1WAA8</accession>
<dbReference type="OrthoDB" id="915634at2"/>
<dbReference type="eggNOG" id="COG3843">
    <property type="taxonomic scope" value="Bacteria"/>
</dbReference>
<dbReference type="RefSeq" id="WP_004379754.1">
    <property type="nucleotide sequence ID" value="NZ_JH114215.1"/>
</dbReference>
<evidence type="ECO:0000256" key="1">
    <source>
        <dbReference type="SAM" id="MobiDB-lite"/>
    </source>
</evidence>
<feature type="region of interest" description="Disordered" evidence="1">
    <location>
        <begin position="483"/>
        <end position="526"/>
    </location>
</feature>
<feature type="domain" description="MobA/VirD2-like nuclease" evidence="2">
    <location>
        <begin position="41"/>
        <end position="150"/>
    </location>
</feature>
<protein>
    <recommendedName>
        <fullName evidence="2">MobA/VirD2-like nuclease domain-containing protein</fullName>
    </recommendedName>
</protein>
<dbReference type="EMBL" id="ADGI01000025">
    <property type="protein sequence ID" value="EGV33517.1"/>
    <property type="molecule type" value="Genomic_DNA"/>
</dbReference>
<reference evidence="3 4" key="1">
    <citation type="submission" date="2011-07" db="EMBL/GenBank/DDBJ databases">
        <title>The Genome Sequence of Prevotella oulorum F0390.</title>
        <authorList>
            <consortium name="The Broad Institute Genome Sequencing Platform"/>
            <consortium name="The Broad Institute Genome Sequencing Center for Infectious Disease"/>
            <person name="Earl A."/>
            <person name="Ward D."/>
            <person name="Feldgarden M."/>
            <person name="Gevers D."/>
            <person name="Izard J."/>
            <person name="Ganesan A."/>
            <person name="Baranova O.V."/>
            <person name="Blanton J.M."/>
            <person name="Tanner A.C."/>
            <person name="Dewhirst F.E."/>
            <person name="Young S.K."/>
            <person name="Zeng Q."/>
            <person name="Gargeya S."/>
            <person name="Fitzgerald M."/>
            <person name="Haas B."/>
            <person name="Abouelleil A."/>
            <person name="Alvarado L."/>
            <person name="Arachchi H.M."/>
            <person name="Berlin A."/>
            <person name="Brown A."/>
            <person name="Chapman S.B."/>
            <person name="Chen Z."/>
            <person name="Dunbar C."/>
            <person name="Freedman E."/>
            <person name="Gearin G."/>
            <person name="Gellesch M."/>
            <person name="Goldberg J."/>
            <person name="Griggs A."/>
            <person name="Gujja S."/>
            <person name="Heiman D."/>
            <person name="Howarth C."/>
            <person name="Larson L."/>
            <person name="Lui A."/>
            <person name="MacDonald P.J.P."/>
            <person name="Mehta T."/>
            <person name="Montmayeur A."/>
            <person name="Murphy C."/>
            <person name="Neiman D."/>
            <person name="Pearson M."/>
            <person name="Priest M."/>
            <person name="Roberts A."/>
            <person name="Saif S."/>
            <person name="Shea T."/>
            <person name="Shenoy N."/>
            <person name="Sisk P."/>
            <person name="Stolte C."/>
            <person name="Sykes S."/>
            <person name="Wortman J."/>
            <person name="Nusbaum C."/>
            <person name="Birren B."/>
        </authorList>
    </citation>
    <scope>NUCLEOTIDE SEQUENCE [LARGE SCALE GENOMIC DNA]</scope>
    <source>
        <strain evidence="3 4">F0390</strain>
    </source>
</reference>
<feature type="compositionally biased region" description="Basic and acidic residues" evidence="1">
    <location>
        <begin position="503"/>
        <end position="526"/>
    </location>
</feature>
<dbReference type="HOGENOM" id="CLU_038551_0_0_10"/>
<proteinExistence type="predicted"/>
<dbReference type="Pfam" id="PF03432">
    <property type="entry name" value="Relaxase"/>
    <property type="match status" value="1"/>
</dbReference>
<sequence length="526" mass="60749">MIIKILQSSHTFEAVKYNERKVSEGVAELLEVKNFQHLQELGMLEAKAIQNTLMEYSAKNSRIWNTQFHATISAKNDECSFDELMEAAHQYLDEMGYGHEKQPILIYAHHDTCNNHIHIISSRVDPMGRKIKDSFEHVRTQTTLEKINHEDRQNRLQSSISKAFQYNFENLSQFKAIVEASGYTTFEEDNNLLIKRSGVIQMQLAIADLDKMYKKNYLGDNRRKQIKAILKKYRDITANKEELSTMMKEKFGLQLVFVGKKTNPYGYMIVDNKNKSVYKGGSILPLKELLAFRTRNERLNNMNDSIDKMLDDNAMLTTKKINAILFRQFGTYINNGWIIAGNEKIQLEEHLLKAIKRNDRYSWCQSFHPQTETEREVLCTFGKLGDKERIKLEQICPKNVQDSMFTFNKILGEHTEKDANDIFSSLREAGIAISRRNGTHYIIDLNKHVIFNAEAYKLDMSFDSTPLHKIPQGGHTFPIPASHETQNRAGNYHMPTGGNASDANRENEVGSRGDYDRIDDEQTLKR</sequence>
<dbReference type="PATRIC" id="fig|702438.4.peg.775"/>
<organism evidence="3 4">
    <name type="scientific">Segatella oulorum F0390</name>
    <dbReference type="NCBI Taxonomy" id="702438"/>
    <lineage>
        <taxon>Bacteria</taxon>
        <taxon>Pseudomonadati</taxon>
        <taxon>Bacteroidota</taxon>
        <taxon>Bacteroidia</taxon>
        <taxon>Bacteroidales</taxon>
        <taxon>Prevotellaceae</taxon>
        <taxon>Segatella</taxon>
    </lineage>
</organism>
<evidence type="ECO:0000313" key="4">
    <source>
        <dbReference type="Proteomes" id="UP000005141"/>
    </source>
</evidence>
<keyword evidence="4" id="KW-1185">Reference proteome</keyword>
<dbReference type="Proteomes" id="UP000005141">
    <property type="component" value="Unassembled WGS sequence"/>
</dbReference>
<dbReference type="AlphaFoldDB" id="G1WAA8"/>
<gene>
    <name evidence="3" type="ORF">HMPREF9431_00753</name>
</gene>
<evidence type="ECO:0000313" key="3">
    <source>
        <dbReference type="EMBL" id="EGV33517.1"/>
    </source>
</evidence>
<evidence type="ECO:0000259" key="2">
    <source>
        <dbReference type="Pfam" id="PF03432"/>
    </source>
</evidence>
<dbReference type="InterPro" id="IPR005094">
    <property type="entry name" value="Endonuclease_MobA/VirD2"/>
</dbReference>